<comment type="caution">
    <text evidence="2">The sequence shown here is derived from an EMBL/GenBank/DDBJ whole genome shotgun (WGS) entry which is preliminary data.</text>
</comment>
<gene>
    <name evidence="2" type="ORF">H9628_02020</name>
</gene>
<evidence type="ECO:0000313" key="3">
    <source>
        <dbReference type="Proteomes" id="UP000626242"/>
    </source>
</evidence>
<feature type="chain" id="PRO_5045441262" description="DUF3575 domain-containing protein" evidence="1">
    <location>
        <begin position="20"/>
        <end position="184"/>
    </location>
</feature>
<keyword evidence="3" id="KW-1185">Reference proteome</keyword>
<evidence type="ECO:0000313" key="2">
    <source>
        <dbReference type="EMBL" id="MBD8017238.1"/>
    </source>
</evidence>
<name>A0ABR8WJS1_9FLAO</name>
<evidence type="ECO:0008006" key="4">
    <source>
        <dbReference type="Google" id="ProtNLM"/>
    </source>
</evidence>
<organism evidence="2 3">
    <name type="scientific">Kaistella pullorum</name>
    <dbReference type="NCBI Taxonomy" id="2763074"/>
    <lineage>
        <taxon>Bacteria</taxon>
        <taxon>Pseudomonadati</taxon>
        <taxon>Bacteroidota</taxon>
        <taxon>Flavobacteriia</taxon>
        <taxon>Flavobacteriales</taxon>
        <taxon>Weeksellaceae</taxon>
        <taxon>Chryseobacterium group</taxon>
        <taxon>Kaistella</taxon>
    </lineage>
</organism>
<dbReference type="RefSeq" id="WP_251832446.1">
    <property type="nucleotide sequence ID" value="NZ_JACSPS010000001.1"/>
</dbReference>
<dbReference type="EMBL" id="JACSPS010000001">
    <property type="protein sequence ID" value="MBD8017238.1"/>
    <property type="molecule type" value="Genomic_DNA"/>
</dbReference>
<reference evidence="2 3" key="1">
    <citation type="submission" date="2020-08" db="EMBL/GenBank/DDBJ databases">
        <title>A Genomic Blueprint of the Chicken Gut Microbiome.</title>
        <authorList>
            <person name="Gilroy R."/>
            <person name="Ravi A."/>
            <person name="Getino M."/>
            <person name="Pursley I."/>
            <person name="Horton D.L."/>
            <person name="Alikhan N.-F."/>
            <person name="Baker D."/>
            <person name="Gharbi K."/>
            <person name="Hall N."/>
            <person name="Watson M."/>
            <person name="Adriaenssens E.M."/>
            <person name="Foster-Nyarko E."/>
            <person name="Jarju S."/>
            <person name="Secka A."/>
            <person name="Antonio M."/>
            <person name="Oren A."/>
            <person name="Chaudhuri R."/>
            <person name="La Ragione R.M."/>
            <person name="Hildebrand F."/>
            <person name="Pallen M.J."/>
        </authorList>
    </citation>
    <scope>NUCLEOTIDE SEQUENCE [LARGE SCALE GENOMIC DNA]</scope>
    <source>
        <strain evidence="2 3">Sa1CVA4</strain>
    </source>
</reference>
<proteinExistence type="predicted"/>
<feature type="signal peptide" evidence="1">
    <location>
        <begin position="1"/>
        <end position="19"/>
    </location>
</feature>
<sequence>MKKILFAVAVFTAVFTVQAQEAVAETPKQNDILISPIELIAIPLLNFSYERLLNENSGVGINGMFYFGNNDDDDEYGMTQISPYYRMYFGRKYASGFFVEGFIPITTTKDTYYETYTGPGYFNQESRVESNTTVGVGIGFGGKWIARNNVVFEASTGIARRFGMPERYNSAITGKGMLGIGYRF</sequence>
<accession>A0ABR8WJS1</accession>
<protein>
    <recommendedName>
        <fullName evidence="4">DUF3575 domain-containing protein</fullName>
    </recommendedName>
</protein>
<dbReference type="Proteomes" id="UP000626242">
    <property type="component" value="Unassembled WGS sequence"/>
</dbReference>
<evidence type="ECO:0000256" key="1">
    <source>
        <dbReference type="SAM" id="SignalP"/>
    </source>
</evidence>
<keyword evidence="1" id="KW-0732">Signal</keyword>